<dbReference type="PANTHER" id="PTHR38457">
    <property type="entry name" value="REGULATOR ABRB-RELATED"/>
    <property type="match status" value="1"/>
</dbReference>
<dbReference type="NCBIfam" id="TIGR03082">
    <property type="entry name" value="Gneg_AbrB_dup"/>
    <property type="match status" value="1"/>
</dbReference>
<feature type="transmembrane region" description="Helical" evidence="1">
    <location>
        <begin position="302"/>
        <end position="335"/>
    </location>
</feature>
<dbReference type="FunCoup" id="A0A6N7EUM3">
    <property type="interactions" value="13"/>
</dbReference>
<dbReference type="Proteomes" id="UP000471298">
    <property type="component" value="Unassembled WGS sequence"/>
</dbReference>
<keyword evidence="1" id="KW-0472">Membrane</keyword>
<name>A0A6N7EUM3_9GAMM</name>
<keyword evidence="3" id="KW-1185">Reference proteome</keyword>
<reference evidence="2 3" key="1">
    <citation type="submission" date="2019-10" db="EMBL/GenBank/DDBJ databases">
        <title>Cardiobacteriales fam. a chemoheterotrophic member of the order Cardiobacteriales, and proposal of Cardiobacteriales fam. nov.</title>
        <authorList>
            <person name="Wang C."/>
        </authorList>
    </citation>
    <scope>NUCLEOTIDE SEQUENCE [LARGE SCALE GENOMIC DNA]</scope>
    <source>
        <strain evidence="2 3">ML27</strain>
    </source>
</reference>
<sequence>MITTRRLLTLLLSLMGVGLFYWLALPLPFLFGPMSACLIASLLGVKLQGMKPFSIGARTVLGIAVGTAITPAILQQASQMAFTLLLIPIYIILIGAIGVPFYQRFFGYDRVTSFYAAMPGGASDMIIFGQAAGGNARALSLIHATRMLIIITIVPFFLAYFNDISLDAPIGQSASQLPWHEMAIMVVVAIIGWKGGEKIRLFGAAILGPLILSLVLSLGDILHHRPPSEAILVAQFFLGMGIGMHYQGITLKEIKKDITAGALFALILTTIAAFFALLAHAIGNVPWLEAIMAFSPGGQAEMTILAIVAGADLGFIVLHHLLRILLVILGAPLLARFLLKKTNHKV</sequence>
<evidence type="ECO:0000256" key="1">
    <source>
        <dbReference type="SAM" id="Phobius"/>
    </source>
</evidence>
<evidence type="ECO:0000313" key="3">
    <source>
        <dbReference type="Proteomes" id="UP000471298"/>
    </source>
</evidence>
<feature type="transmembrane region" description="Helical" evidence="1">
    <location>
        <begin position="177"/>
        <end position="194"/>
    </location>
</feature>
<keyword evidence="1" id="KW-1133">Transmembrane helix</keyword>
<feature type="transmembrane region" description="Helical" evidence="1">
    <location>
        <begin position="230"/>
        <end position="249"/>
    </location>
</feature>
<evidence type="ECO:0000313" key="2">
    <source>
        <dbReference type="EMBL" id="MPV86484.1"/>
    </source>
</evidence>
<feature type="transmembrane region" description="Helical" evidence="1">
    <location>
        <begin position="261"/>
        <end position="282"/>
    </location>
</feature>
<dbReference type="InterPro" id="IPR007820">
    <property type="entry name" value="AbrB_fam"/>
</dbReference>
<dbReference type="PANTHER" id="PTHR38457:SF1">
    <property type="entry name" value="REGULATOR ABRB-RELATED"/>
    <property type="match status" value="1"/>
</dbReference>
<feature type="transmembrane region" description="Helical" evidence="1">
    <location>
        <begin position="147"/>
        <end position="165"/>
    </location>
</feature>
<feature type="transmembrane region" description="Helical" evidence="1">
    <location>
        <begin position="201"/>
        <end position="218"/>
    </location>
</feature>
<feature type="transmembrane region" description="Helical" evidence="1">
    <location>
        <begin position="80"/>
        <end position="102"/>
    </location>
</feature>
<dbReference type="InParanoid" id="A0A6N7EUM3"/>
<comment type="caution">
    <text evidence="2">The sequence shown here is derived from an EMBL/GenBank/DDBJ whole genome shotgun (WGS) entry which is preliminary data.</text>
</comment>
<proteinExistence type="predicted"/>
<dbReference type="AlphaFoldDB" id="A0A6N7EUM3"/>
<dbReference type="RefSeq" id="WP_152810475.1">
    <property type="nucleotide sequence ID" value="NZ_WHNW01000007.1"/>
</dbReference>
<dbReference type="PIRSF" id="PIRSF038991">
    <property type="entry name" value="Protein_AbrB"/>
    <property type="match status" value="1"/>
</dbReference>
<accession>A0A6N7EUM3</accession>
<feature type="transmembrane region" description="Helical" evidence="1">
    <location>
        <begin position="7"/>
        <end position="24"/>
    </location>
</feature>
<keyword evidence="1" id="KW-0812">Transmembrane</keyword>
<dbReference type="EMBL" id="WHNW01000007">
    <property type="protein sequence ID" value="MPV86484.1"/>
    <property type="molecule type" value="Genomic_DNA"/>
</dbReference>
<feature type="transmembrane region" description="Helical" evidence="1">
    <location>
        <begin position="55"/>
        <end position="74"/>
    </location>
</feature>
<dbReference type="GO" id="GO:0016020">
    <property type="term" value="C:membrane"/>
    <property type="evidence" value="ECO:0007669"/>
    <property type="project" value="InterPro"/>
</dbReference>
<organism evidence="2 3">
    <name type="scientific">Ostreibacterium oceani</name>
    <dbReference type="NCBI Taxonomy" id="2654998"/>
    <lineage>
        <taxon>Bacteria</taxon>
        <taxon>Pseudomonadati</taxon>
        <taxon>Pseudomonadota</taxon>
        <taxon>Gammaproteobacteria</taxon>
        <taxon>Cardiobacteriales</taxon>
        <taxon>Ostreibacteriaceae</taxon>
        <taxon>Ostreibacterium</taxon>
    </lineage>
</organism>
<gene>
    <name evidence="2" type="ORF">GCU85_07035</name>
</gene>
<protein>
    <submittedName>
        <fullName evidence="2">AbrB family transcriptional regulator</fullName>
    </submittedName>
</protein>
<dbReference type="Pfam" id="PF05145">
    <property type="entry name" value="AbrB"/>
    <property type="match status" value="1"/>
</dbReference>
<dbReference type="GO" id="GO:0010468">
    <property type="term" value="P:regulation of gene expression"/>
    <property type="evidence" value="ECO:0007669"/>
    <property type="project" value="InterPro"/>
</dbReference>
<dbReference type="InterPro" id="IPR017516">
    <property type="entry name" value="AbrB_dup"/>
</dbReference>